<evidence type="ECO:0000313" key="1">
    <source>
        <dbReference type="EMBL" id="CAI4051713.1"/>
    </source>
</evidence>
<dbReference type="Gene3D" id="2.60.120.260">
    <property type="entry name" value="Galactose-binding domain-like"/>
    <property type="match status" value="1"/>
</dbReference>
<proteinExistence type="predicted"/>
<dbReference type="InterPro" id="IPR012919">
    <property type="entry name" value="SUN_dom"/>
</dbReference>
<keyword evidence="2" id="KW-1185">Reference proteome</keyword>
<reference evidence="1" key="1">
    <citation type="submission" date="2022-10" db="EMBL/GenBank/DDBJ databases">
        <authorList>
            <person name="Byrne P K."/>
        </authorList>
    </citation>
    <scope>NUCLEOTIDE SEQUENCE</scope>
    <source>
        <strain evidence="1">IFO1802</strain>
    </source>
</reference>
<dbReference type="Pfam" id="PF07738">
    <property type="entry name" value="Sad1_UNC"/>
    <property type="match status" value="1"/>
</dbReference>
<dbReference type="SUPFAM" id="SSF49785">
    <property type="entry name" value="Galactose-binding domain-like"/>
    <property type="match status" value="1"/>
</dbReference>
<dbReference type="PANTHER" id="PTHR12953">
    <property type="entry name" value="MEMBRANE PROTEIN CH1 RELATED"/>
    <property type="match status" value="1"/>
</dbReference>
<sequence>MTNRLLIYGLILWVSIIGSLAFDRNKGAQNDKVGQQDSTLSTTEPATNIQDEFSSLLSTGSLSSRDLKQTSKNEIRQAGIQGTSMEKEEGALTQPVNPVNPGDSSNSFLSFDEWKKMKSKEHSSSSPERHIARVREPVDPSCYKEKECIGEELEIDLGFLTAKDEWNEGGDEKQENIEEKESIGNVYKKQFNYASLDCAATIVKSNSEAIGATSILIESKDKYLLNPCSAPQQFVVIELCEDILVEEIDIANYEFFSSTFKKFRVSVSDRIPVVKNDWTILGEFEAENSRELQRFQIHNPQIWASYLKIEILSYYDDEFYCPVSLIRAYGKTMMDEFKLDQLKAQEDKEQLIAEKNIDNLAGSNIQEECNNIETHLEAINLNAMSNIAGALSCTSKLIPLKFDEFFKDVNASFCPPKQAISSSSSSVVPVIPEESIFKNIMKRLSQLETNSSLTVSYIEEQSKLLSRSFEQLEMVHEAKFGHLVTVFNNTMMNNLDLLENFANKLKDQSLRILEEQKLENDKFTNRHLLHLERLEKEVSFQRRIVYASFFAFVGLTSYLLITRELYFEDFEESKNDCIEKPNIVQQAIR</sequence>
<name>A0AA35NMS1_SACK1</name>
<dbReference type="GO" id="GO:0005789">
    <property type="term" value="C:endoplasmic reticulum membrane"/>
    <property type="evidence" value="ECO:0007669"/>
    <property type="project" value="UniProtKB-SubCell"/>
</dbReference>
<dbReference type="OrthoDB" id="266334at2759"/>
<dbReference type="PANTHER" id="PTHR12953:SF0">
    <property type="entry name" value="SUN DOMAIN-CONTAINING OSSIFICATION FACTOR"/>
    <property type="match status" value="1"/>
</dbReference>
<gene>
    <name evidence="1" type="primary">SKDI15G3010</name>
    <name evidence="1" type="ORF">SKDI_15G3010</name>
</gene>
<dbReference type="InterPro" id="IPR045120">
    <property type="entry name" value="Suco/Slp1-like"/>
</dbReference>
<dbReference type="Proteomes" id="UP001162087">
    <property type="component" value="Chromosome 15"/>
</dbReference>
<organism evidence="1 2">
    <name type="scientific">Saccharomyces kudriavzevii (strain ATCC MYA-4449 / AS 2.2408 / CBS 8840 / NBRC 1802 / NCYC 2889)</name>
    <name type="common">Yeast</name>
    <dbReference type="NCBI Taxonomy" id="226230"/>
    <lineage>
        <taxon>Eukaryota</taxon>
        <taxon>Fungi</taxon>
        <taxon>Dikarya</taxon>
        <taxon>Ascomycota</taxon>
        <taxon>Saccharomycotina</taxon>
        <taxon>Saccharomycetes</taxon>
        <taxon>Saccharomycetales</taxon>
        <taxon>Saccharomycetaceae</taxon>
        <taxon>Saccharomyces</taxon>
    </lineage>
</organism>
<dbReference type="InterPro" id="IPR008979">
    <property type="entry name" value="Galactose-bd-like_sf"/>
</dbReference>
<accession>A0AA35NMS1</accession>
<dbReference type="PROSITE" id="PS51469">
    <property type="entry name" value="SUN"/>
    <property type="match status" value="1"/>
</dbReference>
<evidence type="ECO:0000313" key="2">
    <source>
        <dbReference type="Proteomes" id="UP001162087"/>
    </source>
</evidence>
<protein>
    <submittedName>
        <fullName evidence="1">Uncharacterized protein</fullName>
    </submittedName>
</protein>
<dbReference type="EMBL" id="OX365910">
    <property type="protein sequence ID" value="CAI4051713.1"/>
    <property type="molecule type" value="Genomic_DNA"/>
</dbReference>
<dbReference type="GO" id="GO:0034975">
    <property type="term" value="P:protein folding in endoplasmic reticulum"/>
    <property type="evidence" value="ECO:0007669"/>
    <property type="project" value="TreeGrafter"/>
</dbReference>